<dbReference type="InterPro" id="IPR020366">
    <property type="entry name" value="Ies5"/>
</dbReference>
<proteinExistence type="predicted"/>
<reference evidence="1 2" key="1">
    <citation type="journal article" date="2019" name="BMC Genomics">
        <title>Chromosome level assembly and comparative genome analysis confirm lager-brewing yeasts originated from a single hybridization.</title>
        <authorList>
            <person name="Salazar A.N."/>
            <person name="Gorter de Vries A.R."/>
            <person name="van den Broek M."/>
            <person name="Brouwers N."/>
            <person name="de la Torre Cortes P."/>
            <person name="Kuijpers N.G.A."/>
            <person name="Daran J.G."/>
            <person name="Abeel T."/>
        </authorList>
    </citation>
    <scope>NUCLEOTIDE SEQUENCE [LARGE SCALE GENOMIC DNA]</scope>
    <source>
        <strain evidence="1 2">CBS 1483</strain>
    </source>
</reference>
<evidence type="ECO:0000313" key="1">
    <source>
        <dbReference type="EMBL" id="QID79187.1"/>
    </source>
</evidence>
<dbReference type="Pfam" id="PF17335">
    <property type="entry name" value="IES5"/>
    <property type="match status" value="1"/>
</dbReference>
<sequence>MPNKDPESVIDKEIRKISARNDELIKQDGTLKREYTTLLRKVSSVITVLNSIDDADTGSAETELPRLISQATVEKVPELKWYNDQISLITEKLEDDEDIEVPEELMDAYTLYKETPLLYNDTHTP</sequence>
<gene>
    <name evidence="1" type="primary">IES5_1</name>
    <name evidence="1" type="ORF">GRS66_001430</name>
</gene>
<protein>
    <submittedName>
        <fullName evidence="1">INO80 complex subunit</fullName>
    </submittedName>
</protein>
<dbReference type="AlphaFoldDB" id="A0A6C1DRI0"/>
<name>A0A6C1DRI0_SACPS</name>
<dbReference type="Proteomes" id="UP000501346">
    <property type="component" value="Chromosome ScV"/>
</dbReference>
<dbReference type="EMBL" id="CP048986">
    <property type="protein sequence ID" value="QID79187.1"/>
    <property type="molecule type" value="Genomic_DNA"/>
</dbReference>
<dbReference type="GO" id="GO:0031011">
    <property type="term" value="C:Ino80 complex"/>
    <property type="evidence" value="ECO:0007669"/>
    <property type="project" value="InterPro"/>
</dbReference>
<organism evidence="1 2">
    <name type="scientific">Saccharomyces pastorianus</name>
    <name type="common">Lager yeast</name>
    <name type="synonym">Saccharomyces cerevisiae x Saccharomyces eubayanus</name>
    <dbReference type="NCBI Taxonomy" id="27292"/>
    <lineage>
        <taxon>Eukaryota</taxon>
        <taxon>Fungi</taxon>
        <taxon>Dikarya</taxon>
        <taxon>Ascomycota</taxon>
        <taxon>Saccharomycotina</taxon>
        <taxon>Saccharomycetes</taxon>
        <taxon>Saccharomycetales</taxon>
        <taxon>Saccharomycetaceae</taxon>
        <taxon>Saccharomyces</taxon>
    </lineage>
</organism>
<keyword evidence="2" id="KW-1185">Reference proteome</keyword>
<dbReference type="OrthoDB" id="4033270at2759"/>
<evidence type="ECO:0000313" key="2">
    <source>
        <dbReference type="Proteomes" id="UP000501346"/>
    </source>
</evidence>
<accession>A0A6C1DRI0</accession>